<comment type="caution">
    <text evidence="3">The sequence shown here is derived from an EMBL/GenBank/DDBJ whole genome shotgun (WGS) entry which is preliminary data.</text>
</comment>
<sequence>MKNLRITAAATLLSLLASATWAQAAEPAAPPATPRVDARQAIQDQRIEAGEQKGTLTRREQRRLEMEQKGIARAEAHAKADGTVTAQERKRLHHLQNKASRDIRHQKHDAQNAKPAATPTP</sequence>
<proteinExistence type="predicted"/>
<feature type="compositionally biased region" description="Basic and acidic residues" evidence="1">
    <location>
        <begin position="99"/>
        <end position="111"/>
    </location>
</feature>
<evidence type="ECO:0000256" key="1">
    <source>
        <dbReference type="SAM" id="MobiDB-lite"/>
    </source>
</evidence>
<feature type="region of interest" description="Disordered" evidence="1">
    <location>
        <begin position="26"/>
        <end position="60"/>
    </location>
</feature>
<dbReference type="AlphaFoldDB" id="A0A437RRS3"/>
<dbReference type="Proteomes" id="UP000285575">
    <property type="component" value="Unassembled WGS sequence"/>
</dbReference>
<feature type="chain" id="PRO_5019525128" description="DUF4148 domain-containing protein" evidence="2">
    <location>
        <begin position="25"/>
        <end position="121"/>
    </location>
</feature>
<accession>A0A437RRS3</accession>
<keyword evidence="2" id="KW-0732">Signal</keyword>
<protein>
    <recommendedName>
        <fullName evidence="5">DUF4148 domain-containing protein</fullName>
    </recommendedName>
</protein>
<dbReference type="RefSeq" id="WP_128227123.1">
    <property type="nucleotide sequence ID" value="NZ_SACR01000001.1"/>
</dbReference>
<feature type="region of interest" description="Disordered" evidence="1">
    <location>
        <begin position="74"/>
        <end position="121"/>
    </location>
</feature>
<reference evidence="3 4" key="1">
    <citation type="submission" date="2019-01" db="EMBL/GenBank/DDBJ databases">
        <authorList>
            <person name="Chen W.-M."/>
        </authorList>
    </citation>
    <scope>NUCLEOTIDE SEQUENCE [LARGE SCALE GENOMIC DNA]</scope>
    <source>
        <strain evidence="3 4">KYPY4</strain>
    </source>
</reference>
<keyword evidence="4" id="KW-1185">Reference proteome</keyword>
<name>A0A437RRS3_9BURK</name>
<evidence type="ECO:0000313" key="4">
    <source>
        <dbReference type="Proteomes" id="UP000285575"/>
    </source>
</evidence>
<dbReference type="OrthoDB" id="121460at2"/>
<feature type="signal peptide" evidence="2">
    <location>
        <begin position="1"/>
        <end position="24"/>
    </location>
</feature>
<feature type="compositionally biased region" description="Basic and acidic residues" evidence="1">
    <location>
        <begin position="45"/>
        <end position="60"/>
    </location>
</feature>
<evidence type="ECO:0000256" key="2">
    <source>
        <dbReference type="SAM" id="SignalP"/>
    </source>
</evidence>
<organism evidence="3 4">
    <name type="scientific">Rubrivivax rivuli</name>
    <dbReference type="NCBI Taxonomy" id="1862385"/>
    <lineage>
        <taxon>Bacteria</taxon>
        <taxon>Pseudomonadati</taxon>
        <taxon>Pseudomonadota</taxon>
        <taxon>Betaproteobacteria</taxon>
        <taxon>Burkholderiales</taxon>
        <taxon>Sphaerotilaceae</taxon>
        <taxon>Rubrivivax</taxon>
    </lineage>
</organism>
<dbReference type="EMBL" id="SACR01000001">
    <property type="protein sequence ID" value="RVU49487.1"/>
    <property type="molecule type" value="Genomic_DNA"/>
</dbReference>
<evidence type="ECO:0008006" key="5">
    <source>
        <dbReference type="Google" id="ProtNLM"/>
    </source>
</evidence>
<evidence type="ECO:0000313" key="3">
    <source>
        <dbReference type="EMBL" id="RVU49487.1"/>
    </source>
</evidence>
<gene>
    <name evidence="3" type="ORF">EOE66_02650</name>
</gene>